<name>A0A6L5XF40_9BACT</name>
<sequence length="165" mass="19827">MNWHWNTRPICEVYRRRWQIETLYRRLKQNFPLKYLLGDNQNAMRIQIWVSMIAWLLMQVIKKQVKRKWSLSNLMTSVHILINSYIGLYDFLNVPEAQWVRVVEKRRKILDESWANSLFGDMRGTNLENQKSITHLQQVTEGEIVNLKFYRTAIVCGLSFMGVYD</sequence>
<evidence type="ECO:0000313" key="2">
    <source>
        <dbReference type="EMBL" id="MSS17894.1"/>
    </source>
</evidence>
<keyword evidence="3" id="KW-1185">Reference proteome</keyword>
<reference evidence="2 3" key="1">
    <citation type="submission" date="2019-08" db="EMBL/GenBank/DDBJ databases">
        <title>In-depth cultivation of the pig gut microbiome towards novel bacterial diversity and tailored functional studies.</title>
        <authorList>
            <person name="Wylensek D."/>
            <person name="Hitch T.C.A."/>
            <person name="Clavel T."/>
        </authorList>
    </citation>
    <scope>NUCLEOTIDE SEQUENCE [LARGE SCALE GENOMIC DNA]</scope>
    <source>
        <strain evidence="2 3">Oil-RF-744-WCA-WT-10</strain>
    </source>
</reference>
<dbReference type="GO" id="GO:0003677">
    <property type="term" value="F:DNA binding"/>
    <property type="evidence" value="ECO:0007669"/>
    <property type="project" value="InterPro"/>
</dbReference>
<dbReference type="Pfam" id="PF01609">
    <property type="entry name" value="DDE_Tnp_1"/>
    <property type="match status" value="1"/>
</dbReference>
<feature type="domain" description="Transposase IS4-like" evidence="1">
    <location>
        <begin position="12"/>
        <end position="57"/>
    </location>
</feature>
<dbReference type="InterPro" id="IPR012337">
    <property type="entry name" value="RNaseH-like_sf"/>
</dbReference>
<evidence type="ECO:0000313" key="3">
    <source>
        <dbReference type="Proteomes" id="UP000483362"/>
    </source>
</evidence>
<dbReference type="Proteomes" id="UP000483362">
    <property type="component" value="Unassembled WGS sequence"/>
</dbReference>
<dbReference type="InterPro" id="IPR002559">
    <property type="entry name" value="Transposase_11"/>
</dbReference>
<proteinExistence type="predicted"/>
<protein>
    <submittedName>
        <fullName evidence="2">Transposase</fullName>
    </submittedName>
</protein>
<dbReference type="GO" id="GO:0006313">
    <property type="term" value="P:DNA transposition"/>
    <property type="evidence" value="ECO:0007669"/>
    <property type="project" value="InterPro"/>
</dbReference>
<accession>A0A6L5XF40</accession>
<dbReference type="AlphaFoldDB" id="A0A6L5XF40"/>
<dbReference type="SUPFAM" id="SSF53098">
    <property type="entry name" value="Ribonuclease H-like"/>
    <property type="match status" value="1"/>
</dbReference>
<gene>
    <name evidence="2" type="ORF">FYJ29_09025</name>
</gene>
<dbReference type="EMBL" id="VULT01000013">
    <property type="protein sequence ID" value="MSS17894.1"/>
    <property type="molecule type" value="Genomic_DNA"/>
</dbReference>
<comment type="caution">
    <text evidence="2">The sequence shown here is derived from an EMBL/GenBank/DDBJ whole genome shotgun (WGS) entry which is preliminary data.</text>
</comment>
<evidence type="ECO:0000259" key="1">
    <source>
        <dbReference type="Pfam" id="PF01609"/>
    </source>
</evidence>
<dbReference type="PANTHER" id="PTHR33258:SF1">
    <property type="entry name" value="TRANSPOSASE INSL FOR INSERTION SEQUENCE ELEMENT IS186A-RELATED"/>
    <property type="match status" value="1"/>
</dbReference>
<dbReference type="GO" id="GO:0004803">
    <property type="term" value="F:transposase activity"/>
    <property type="evidence" value="ECO:0007669"/>
    <property type="project" value="InterPro"/>
</dbReference>
<dbReference type="PANTHER" id="PTHR33258">
    <property type="entry name" value="TRANSPOSASE INSL FOR INSERTION SEQUENCE ELEMENT IS186A-RELATED"/>
    <property type="match status" value="1"/>
</dbReference>
<organism evidence="2 3">
    <name type="scientific">Sodaliphilus pleomorphus</name>
    <dbReference type="NCBI Taxonomy" id="2606626"/>
    <lineage>
        <taxon>Bacteria</taxon>
        <taxon>Pseudomonadati</taxon>
        <taxon>Bacteroidota</taxon>
        <taxon>Bacteroidia</taxon>
        <taxon>Bacteroidales</taxon>
        <taxon>Muribaculaceae</taxon>
        <taxon>Sodaliphilus</taxon>
    </lineage>
</organism>